<evidence type="ECO:0000256" key="3">
    <source>
        <dbReference type="ARBA" id="ARBA00022741"/>
    </source>
</evidence>
<evidence type="ECO:0000256" key="1">
    <source>
        <dbReference type="ARBA" id="ARBA00017473"/>
    </source>
</evidence>
<organism evidence="8">
    <name type="scientific">Sulfurovum sp. enrichment culture clone C5</name>
    <dbReference type="NCBI Taxonomy" id="497650"/>
    <lineage>
        <taxon>Bacteria</taxon>
        <taxon>Pseudomonadati</taxon>
        <taxon>Campylobacterota</taxon>
        <taxon>Epsilonproteobacteria</taxon>
        <taxon>Campylobacterales</taxon>
        <taxon>Sulfurovaceae</taxon>
        <taxon>Sulfurovum</taxon>
        <taxon>environmental samples</taxon>
    </lineage>
</organism>
<dbReference type="InterPro" id="IPR020568">
    <property type="entry name" value="Ribosomal_Su5_D2-typ_SF"/>
</dbReference>
<dbReference type="NCBIfam" id="NF003216">
    <property type="entry name" value="PRK04181.1"/>
    <property type="match status" value="1"/>
</dbReference>
<keyword evidence="3 6" id="KW-0547">Nucleotide-binding</keyword>
<feature type="domain" description="GHMP kinase N-terminal" evidence="7">
    <location>
        <begin position="63"/>
        <end position="145"/>
    </location>
</feature>
<keyword evidence="2 6" id="KW-0808">Transferase</keyword>
<dbReference type="AlphaFoldDB" id="A0A0S4XLV8"/>
<name>A0A0S4XLV8_9BACT</name>
<dbReference type="InterPro" id="IPR006204">
    <property type="entry name" value="GHMP_kinase_N_dom"/>
</dbReference>
<protein>
    <recommendedName>
        <fullName evidence="1 6">4-diphosphocytidyl-2-C-methyl-D-erythritol kinase</fullName>
        <shortName evidence="6">CMK</shortName>
        <ecNumber evidence="6">2.7.1.148</ecNumber>
    </recommendedName>
    <alternativeName>
        <fullName evidence="6">4-(cytidine-5'-diphospho)-2-C-methyl-D-erythritol kinase</fullName>
    </alternativeName>
</protein>
<evidence type="ECO:0000256" key="5">
    <source>
        <dbReference type="ARBA" id="ARBA00022840"/>
    </source>
</evidence>
<dbReference type="GO" id="GO:0050515">
    <property type="term" value="F:4-(cytidine 5'-diphospho)-2-C-methyl-D-erythritol kinase activity"/>
    <property type="evidence" value="ECO:0007669"/>
    <property type="project" value="UniProtKB-UniRule"/>
</dbReference>
<dbReference type="SUPFAM" id="SSF55060">
    <property type="entry name" value="GHMP Kinase, C-terminal domain"/>
    <property type="match status" value="1"/>
</dbReference>
<comment type="catalytic activity">
    <reaction evidence="6">
        <text>4-CDP-2-C-methyl-D-erythritol + ATP = 4-CDP-2-C-methyl-D-erythritol 2-phosphate + ADP + H(+)</text>
        <dbReference type="Rhea" id="RHEA:18437"/>
        <dbReference type="ChEBI" id="CHEBI:15378"/>
        <dbReference type="ChEBI" id="CHEBI:30616"/>
        <dbReference type="ChEBI" id="CHEBI:57823"/>
        <dbReference type="ChEBI" id="CHEBI:57919"/>
        <dbReference type="ChEBI" id="CHEBI:456216"/>
        <dbReference type="EC" id="2.7.1.148"/>
    </reaction>
</comment>
<dbReference type="SUPFAM" id="SSF54211">
    <property type="entry name" value="Ribosomal protein S5 domain 2-like"/>
    <property type="match status" value="1"/>
</dbReference>
<keyword evidence="6" id="KW-0414">Isoprene biosynthesis</keyword>
<evidence type="ECO:0000313" key="8">
    <source>
        <dbReference type="EMBL" id="CUV65263.1"/>
    </source>
</evidence>
<evidence type="ECO:0000256" key="6">
    <source>
        <dbReference type="HAMAP-Rule" id="MF_00061"/>
    </source>
</evidence>
<dbReference type="InterPro" id="IPR036554">
    <property type="entry name" value="GHMP_kinase_C_sf"/>
</dbReference>
<reference evidence="8" key="1">
    <citation type="submission" date="2015-11" db="EMBL/GenBank/DDBJ databases">
        <authorList>
            <person name="Zhang Y."/>
            <person name="Guo Z."/>
        </authorList>
    </citation>
    <scope>NUCLEOTIDE SEQUENCE</scope>
    <source>
        <strain evidence="8">BN30871</strain>
    </source>
</reference>
<dbReference type="GO" id="GO:0005524">
    <property type="term" value="F:ATP binding"/>
    <property type="evidence" value="ECO:0007669"/>
    <property type="project" value="UniProtKB-UniRule"/>
</dbReference>
<dbReference type="PANTHER" id="PTHR43527">
    <property type="entry name" value="4-DIPHOSPHOCYTIDYL-2-C-METHYL-D-ERYTHRITOL KINASE, CHLOROPLASTIC"/>
    <property type="match status" value="1"/>
</dbReference>
<keyword evidence="4 6" id="KW-0418">Kinase</keyword>
<dbReference type="PIRSF" id="PIRSF010376">
    <property type="entry name" value="IspE"/>
    <property type="match status" value="1"/>
</dbReference>
<dbReference type="InterPro" id="IPR014721">
    <property type="entry name" value="Ribsml_uS5_D2-typ_fold_subgr"/>
</dbReference>
<feature type="binding site" evidence="6">
    <location>
        <begin position="97"/>
        <end position="107"/>
    </location>
    <ligand>
        <name>ATP</name>
        <dbReference type="ChEBI" id="CHEBI:30616"/>
    </ligand>
</feature>
<dbReference type="Gene3D" id="3.30.70.890">
    <property type="entry name" value="GHMP kinase, C-terminal domain"/>
    <property type="match status" value="1"/>
</dbReference>
<dbReference type="EC" id="2.7.1.148" evidence="6"/>
<feature type="active site" evidence="6">
    <location>
        <position position="9"/>
    </location>
</feature>
<comment type="similarity">
    <text evidence="6">Belongs to the GHMP kinase family. IspE subfamily.</text>
</comment>
<gene>
    <name evidence="6 8" type="primary">ispE</name>
    <name evidence="8" type="ORF">BN3087_240002</name>
</gene>
<feature type="active site" evidence="6">
    <location>
        <position position="139"/>
    </location>
</feature>
<evidence type="ECO:0000256" key="4">
    <source>
        <dbReference type="ARBA" id="ARBA00022777"/>
    </source>
</evidence>
<evidence type="ECO:0000256" key="2">
    <source>
        <dbReference type="ARBA" id="ARBA00022679"/>
    </source>
</evidence>
<dbReference type="NCBIfam" id="TIGR00154">
    <property type="entry name" value="ispE"/>
    <property type="match status" value="1"/>
</dbReference>
<dbReference type="Pfam" id="PF00288">
    <property type="entry name" value="GHMP_kinases_N"/>
    <property type="match status" value="1"/>
</dbReference>
<comment type="pathway">
    <text evidence="6">Isoprenoid biosynthesis; isopentenyl diphosphate biosynthesis via DXP pathway; isopentenyl diphosphate from 1-deoxy-D-xylulose 5-phosphate: step 3/6.</text>
</comment>
<sequence length="259" mass="29515">MYTIKAFAKINLYLKITGFSDGYHTIESRFLRVDDLYDTISFTPCECESFTIDGMDNVELTNNTIYKAFIALNNFNGNSDVLDFFHHHKVVVNKQIPTLAGLGGGSSDAASFLMLTNRVCNLNIDTPTLALIGSKVGADVPFFVYNYKIANVSGFGEIIEPFEEEDIEVELFTPNFGCDTAIVYKSFKEHFLKNINPKSFKHWTKLKFIDILKETSWNRSLLNDLYQAAVTIYPMLENQKDEEWFFSGSGSTFFRLKIK</sequence>
<dbReference type="InterPro" id="IPR004424">
    <property type="entry name" value="IspE"/>
</dbReference>
<keyword evidence="5 6" id="KW-0067">ATP-binding</keyword>
<proteinExistence type="inferred from homology"/>
<dbReference type="Gene3D" id="3.30.230.10">
    <property type="match status" value="1"/>
</dbReference>
<comment type="function">
    <text evidence="6">Catalyzes the phosphorylation of the position 2 hydroxy group of 4-diphosphocytidyl-2C-methyl-D-erythritol.</text>
</comment>
<dbReference type="UniPathway" id="UPA00056">
    <property type="reaction ID" value="UER00094"/>
</dbReference>
<dbReference type="HAMAP" id="MF_00061">
    <property type="entry name" value="IspE"/>
    <property type="match status" value="1"/>
</dbReference>
<dbReference type="GO" id="GO:0016114">
    <property type="term" value="P:terpenoid biosynthetic process"/>
    <property type="evidence" value="ECO:0007669"/>
    <property type="project" value="UniProtKB-UniRule"/>
</dbReference>
<dbReference type="EMBL" id="FAXN01000023">
    <property type="protein sequence ID" value="CUV65263.1"/>
    <property type="molecule type" value="Genomic_DNA"/>
</dbReference>
<evidence type="ECO:0000259" key="7">
    <source>
        <dbReference type="Pfam" id="PF00288"/>
    </source>
</evidence>
<accession>A0A0S4XLV8</accession>
<dbReference type="GO" id="GO:0019288">
    <property type="term" value="P:isopentenyl diphosphate biosynthetic process, methylerythritol 4-phosphate pathway"/>
    <property type="evidence" value="ECO:0007669"/>
    <property type="project" value="UniProtKB-UniRule"/>
</dbReference>
<dbReference type="PANTHER" id="PTHR43527:SF2">
    <property type="entry name" value="4-DIPHOSPHOCYTIDYL-2-C-METHYL-D-ERYTHRITOL KINASE, CHLOROPLASTIC"/>
    <property type="match status" value="1"/>
</dbReference>